<evidence type="ECO:0000256" key="4">
    <source>
        <dbReference type="ARBA" id="ARBA00022801"/>
    </source>
</evidence>
<dbReference type="CDD" id="cd00190">
    <property type="entry name" value="Tryp_SPc"/>
    <property type="match status" value="2"/>
</dbReference>
<evidence type="ECO:0000256" key="2">
    <source>
        <dbReference type="ARBA" id="ARBA00022670"/>
    </source>
</evidence>
<dbReference type="SUPFAM" id="SSF50494">
    <property type="entry name" value="Trypsin-like serine proteases"/>
    <property type="match status" value="2"/>
</dbReference>
<feature type="domain" description="Peptidase S1" evidence="8">
    <location>
        <begin position="299"/>
        <end position="530"/>
    </location>
</feature>
<comment type="similarity">
    <text evidence="1">Belongs to the peptidase S1 family. Snake venom subfamily.</text>
</comment>
<keyword evidence="5" id="KW-1015">Disulfide bond</keyword>
<keyword evidence="10" id="KW-1185">Reference proteome</keyword>
<dbReference type="GO" id="GO:0035821">
    <property type="term" value="P:modulation of process of another organism"/>
    <property type="evidence" value="ECO:0007669"/>
    <property type="project" value="UniProtKB-ARBA"/>
</dbReference>
<evidence type="ECO:0000259" key="8">
    <source>
        <dbReference type="PROSITE" id="PS50240"/>
    </source>
</evidence>
<proteinExistence type="inferred from homology"/>
<dbReference type="OMA" id="SYMCTGC"/>
<name>A0A670JJL3_PODMU</name>
<dbReference type="Gene3D" id="2.40.10.10">
    <property type="entry name" value="Trypsin-like serine proteases"/>
    <property type="match status" value="4"/>
</dbReference>
<dbReference type="GO" id="GO:0005576">
    <property type="term" value="C:extracellular region"/>
    <property type="evidence" value="ECO:0007669"/>
    <property type="project" value="UniProtKB-ARBA"/>
</dbReference>
<dbReference type="PANTHER" id="PTHR24253">
    <property type="entry name" value="TRANSMEMBRANE PROTEASE SERINE"/>
    <property type="match status" value="1"/>
</dbReference>
<protein>
    <submittedName>
        <fullName evidence="9">Serine protease 53</fullName>
    </submittedName>
</protein>
<evidence type="ECO:0000313" key="9">
    <source>
        <dbReference type="Ensembl" id="ENSPMRP00000024616.1"/>
    </source>
</evidence>
<dbReference type="InterPro" id="IPR001254">
    <property type="entry name" value="Trypsin_dom"/>
</dbReference>
<gene>
    <name evidence="9" type="primary">PRSS53</name>
</gene>
<evidence type="ECO:0000313" key="10">
    <source>
        <dbReference type="Proteomes" id="UP000472272"/>
    </source>
</evidence>
<keyword evidence="4 7" id="KW-0378">Hydrolase</keyword>
<evidence type="ECO:0000256" key="5">
    <source>
        <dbReference type="ARBA" id="ARBA00023157"/>
    </source>
</evidence>
<evidence type="ECO:0000256" key="6">
    <source>
        <dbReference type="ARBA" id="ARBA00023180"/>
    </source>
</evidence>
<sequence>MGRSSARIICPSTKMWHSKARYPDSRWLDAQRGEWPWQVSLQYRGEHFCGGSLINERWVLTAAHCFYELGIKICASDWKVVLGRVRLTGRSQRGLERNVSDIIPHKDYVNYDKGDDIALVRLSEPVSYSRDIAPICLPYANHRFAFGTQCWLSGWGEVANNVTLQKPMNLQEMTVDLLTGDTCNCIYSNLRNRRIVSPARPGMVCAMTPDRKRGPCKGDSGGPLVCMEDGYWFQAGILSFSMGCRQFFGPTVLTDTAFYADWIKRYVENATFASQPEPRPNTTDKYMCTGCGVMKADRPGGGAEGLWPWYVSLRHKGQHVCGATLIAEDWVITSAQCFIGLQEPEGWEVLLGEQREEGKQTWQEKRAIQQIELHGAYVEAKEGHDIAMAKLSQPVVFNDRIRAICAPYANHQFPFGSTCWTRGRRIDGNLSFPGSVEVKLLGPKQCNCIYNKTSNVGEEIPITSEMMCATPSKSNMLCQDSIGDPLVCNENGTWFLAGISSFGKGCGTVVHPGVYTSVSTFQEWIMQLSWSAYFDVQKPPIPVVNDTETCMHVFLSRSRDKTLTRNRPNLVE</sequence>
<keyword evidence="3" id="KW-0732">Signal</keyword>
<dbReference type="AlphaFoldDB" id="A0A670JJL3"/>
<dbReference type="InterPro" id="IPR018114">
    <property type="entry name" value="TRYPSIN_HIS"/>
</dbReference>
<dbReference type="PROSITE" id="PS00135">
    <property type="entry name" value="TRYPSIN_SER"/>
    <property type="match status" value="1"/>
</dbReference>
<organism evidence="9 10">
    <name type="scientific">Podarcis muralis</name>
    <name type="common">Wall lizard</name>
    <name type="synonym">Lacerta muralis</name>
    <dbReference type="NCBI Taxonomy" id="64176"/>
    <lineage>
        <taxon>Eukaryota</taxon>
        <taxon>Metazoa</taxon>
        <taxon>Chordata</taxon>
        <taxon>Craniata</taxon>
        <taxon>Vertebrata</taxon>
        <taxon>Euteleostomi</taxon>
        <taxon>Lepidosauria</taxon>
        <taxon>Squamata</taxon>
        <taxon>Bifurcata</taxon>
        <taxon>Unidentata</taxon>
        <taxon>Episquamata</taxon>
        <taxon>Laterata</taxon>
        <taxon>Lacertibaenia</taxon>
        <taxon>Lacertidae</taxon>
        <taxon>Podarcis</taxon>
    </lineage>
</organism>
<evidence type="ECO:0000256" key="7">
    <source>
        <dbReference type="RuleBase" id="RU363034"/>
    </source>
</evidence>
<evidence type="ECO:0000256" key="1">
    <source>
        <dbReference type="ARBA" id="ARBA00009228"/>
    </source>
</evidence>
<feature type="domain" description="Peptidase S1" evidence="8">
    <location>
        <begin position="8"/>
        <end position="268"/>
    </location>
</feature>
<dbReference type="PROSITE" id="PS50240">
    <property type="entry name" value="TRYPSIN_DOM"/>
    <property type="match status" value="2"/>
</dbReference>
<dbReference type="GeneTree" id="ENSGT00940000162122"/>
<reference evidence="9" key="3">
    <citation type="submission" date="2025-09" db="UniProtKB">
        <authorList>
            <consortium name="Ensembl"/>
        </authorList>
    </citation>
    <scope>IDENTIFICATION</scope>
</reference>
<dbReference type="Pfam" id="PF00089">
    <property type="entry name" value="Trypsin"/>
    <property type="match status" value="2"/>
</dbReference>
<dbReference type="FunFam" id="2.40.10.10:FF:000024">
    <property type="entry name" value="Serine protease 53"/>
    <property type="match status" value="2"/>
</dbReference>
<dbReference type="InterPro" id="IPR009003">
    <property type="entry name" value="Peptidase_S1_PA"/>
</dbReference>
<dbReference type="Ensembl" id="ENSPMRT00000026117.1">
    <property type="protein sequence ID" value="ENSPMRP00000024616.1"/>
    <property type="gene ID" value="ENSPMRG00000015898.1"/>
</dbReference>
<reference evidence="9 10" key="1">
    <citation type="journal article" date="2019" name="Proc. Natl. Acad. Sci. U.S.A.">
        <title>Regulatory changes in pterin and carotenoid genes underlie balanced color polymorphisms in the wall lizard.</title>
        <authorList>
            <person name="Andrade P."/>
            <person name="Pinho C."/>
            <person name="Perez I de Lanuza G."/>
            <person name="Afonso S."/>
            <person name="Brejcha J."/>
            <person name="Rubin C.J."/>
            <person name="Wallerman O."/>
            <person name="Pereira P."/>
            <person name="Sabatino S.J."/>
            <person name="Bellati A."/>
            <person name="Pellitteri-Rosa D."/>
            <person name="Bosakova Z."/>
            <person name="Bunikis I."/>
            <person name="Carretero M.A."/>
            <person name="Feiner N."/>
            <person name="Marsik P."/>
            <person name="Pauperio F."/>
            <person name="Salvi D."/>
            <person name="Soler L."/>
            <person name="While G.M."/>
            <person name="Uller T."/>
            <person name="Font E."/>
            <person name="Andersson L."/>
            <person name="Carneiro M."/>
        </authorList>
    </citation>
    <scope>NUCLEOTIDE SEQUENCE</scope>
</reference>
<dbReference type="GO" id="GO:0006508">
    <property type="term" value="P:proteolysis"/>
    <property type="evidence" value="ECO:0007669"/>
    <property type="project" value="UniProtKB-KW"/>
</dbReference>
<keyword evidence="7" id="KW-0720">Serine protease</keyword>
<dbReference type="InterPro" id="IPR043504">
    <property type="entry name" value="Peptidase_S1_PA_chymotrypsin"/>
</dbReference>
<dbReference type="InterPro" id="IPR033116">
    <property type="entry name" value="TRYPSIN_SER"/>
</dbReference>
<dbReference type="InterPro" id="IPR001314">
    <property type="entry name" value="Peptidase_S1A"/>
</dbReference>
<keyword evidence="2 7" id="KW-0645">Protease</keyword>
<accession>A0A670JJL3</accession>
<dbReference type="GO" id="GO:0004252">
    <property type="term" value="F:serine-type endopeptidase activity"/>
    <property type="evidence" value="ECO:0007669"/>
    <property type="project" value="InterPro"/>
</dbReference>
<dbReference type="PANTHER" id="PTHR24253:SF159">
    <property type="entry name" value="SERINE PROTEASE 42"/>
    <property type="match status" value="1"/>
</dbReference>
<dbReference type="Proteomes" id="UP000472272">
    <property type="component" value="Chromosome 13"/>
</dbReference>
<dbReference type="SMART" id="SM00020">
    <property type="entry name" value="Tryp_SPc"/>
    <property type="match status" value="2"/>
</dbReference>
<evidence type="ECO:0000256" key="3">
    <source>
        <dbReference type="ARBA" id="ARBA00022729"/>
    </source>
</evidence>
<dbReference type="PRINTS" id="PR00722">
    <property type="entry name" value="CHYMOTRYPSIN"/>
</dbReference>
<dbReference type="PROSITE" id="PS00134">
    <property type="entry name" value="TRYPSIN_HIS"/>
    <property type="match status" value="1"/>
</dbReference>
<reference evidence="9" key="2">
    <citation type="submission" date="2025-08" db="UniProtKB">
        <authorList>
            <consortium name="Ensembl"/>
        </authorList>
    </citation>
    <scope>IDENTIFICATION</scope>
</reference>
<keyword evidence="6" id="KW-0325">Glycoprotein</keyword>